<accession>A0A086XXM3</accession>
<dbReference type="RefSeq" id="WP_035713769.1">
    <property type="nucleotide sequence ID" value="NZ_CAMIFG010000036.1"/>
</dbReference>
<dbReference type="STRING" id="195105.CN97_02745"/>
<evidence type="ECO:0000313" key="2">
    <source>
        <dbReference type="Proteomes" id="UP000028826"/>
    </source>
</evidence>
<proteinExistence type="predicted"/>
<keyword evidence="2" id="KW-1185">Reference proteome</keyword>
<gene>
    <name evidence="1" type="ORF">CN97_02745</name>
</gene>
<reference evidence="1 2" key="1">
    <citation type="submission" date="2014-03" db="EMBL/GenBank/DDBJ databases">
        <title>Genome of Haematobacter massiliensis CCUG 47968.</title>
        <authorList>
            <person name="Wang D."/>
            <person name="Wang G."/>
        </authorList>
    </citation>
    <scope>NUCLEOTIDE SEQUENCE [LARGE SCALE GENOMIC DNA]</scope>
    <source>
        <strain evidence="1 2">CCUG 47968</strain>
    </source>
</reference>
<sequence>MADPLALQRWIYRAIFVGFAVLFYIIRILPLSTLPPTLPGPDLMIALAFAWILRRPDFVPAPLIIAVFLLEDMLYHRPPGLWAAIVLLGTEFIRGRVALLRGLPFPVEWAMVAAVLVAMTLLERLVLAAALVPQAALSAEMLRVLTTMIAYPVVVLATRFVFALHDPEQDRLGRRA</sequence>
<organism evidence="1 2">
    <name type="scientific">Haematobacter massiliensis</name>
    <dbReference type="NCBI Taxonomy" id="195105"/>
    <lineage>
        <taxon>Bacteria</taxon>
        <taxon>Pseudomonadati</taxon>
        <taxon>Pseudomonadota</taxon>
        <taxon>Alphaproteobacteria</taxon>
        <taxon>Rhodobacterales</taxon>
        <taxon>Paracoccaceae</taxon>
        <taxon>Haematobacter</taxon>
    </lineage>
</organism>
<evidence type="ECO:0000313" key="1">
    <source>
        <dbReference type="EMBL" id="KFI26773.1"/>
    </source>
</evidence>
<dbReference type="AlphaFoldDB" id="A0A086XXM3"/>
<name>A0A086XXM3_9RHOB</name>
<dbReference type="OrthoDB" id="7629477at2"/>
<dbReference type="eggNOG" id="ENOG5032RJQ">
    <property type="taxonomic scope" value="Bacteria"/>
</dbReference>
<protein>
    <submittedName>
        <fullName evidence="1">Rod shape-determining protein MreD</fullName>
    </submittedName>
</protein>
<dbReference type="Proteomes" id="UP000028826">
    <property type="component" value="Unassembled WGS sequence"/>
</dbReference>
<dbReference type="EMBL" id="JGYG01000014">
    <property type="protein sequence ID" value="KFI26773.1"/>
    <property type="molecule type" value="Genomic_DNA"/>
</dbReference>
<comment type="caution">
    <text evidence="1">The sequence shown here is derived from an EMBL/GenBank/DDBJ whole genome shotgun (WGS) entry which is preliminary data.</text>
</comment>